<dbReference type="InterPro" id="IPR020845">
    <property type="entry name" value="AMP-binding_CS"/>
</dbReference>
<dbReference type="InterPro" id="IPR000873">
    <property type="entry name" value="AMP-dep_synth/lig_dom"/>
</dbReference>
<sequence length="665" mass="74919">MPENRSSFPRAYVKQFKEELPDYLISKHLNRQSIICDPVSGARKSPMVTKFADKIPVKTMKDVFENGLNISTFYPCLGKRNSVNEPYFWLTYYEVDRRIQFIGSALLKIVRYKPNSENFVGIYGINSPEWIIMQHACAAYGYTVVPLYATLGDDAMQHVLSQTNMECILCASGTEALHLMDEFESSLKYLIIISNDVKVEEVKSRHSSRVSIYLFEDFMKLGMKEPLPKKVPLPTDLYMICYTSGSTGLPKGVLINHEQIVDSVFSLIESTENKLFNAKSSHLSYLPLAHIMEQIFSAACLMIGCRLGFITNSIENLVEDAKALKLGALAAVPRVLSRMYTKYQLQLDNWKLKKTLYDKIEKIKLAEQTRGKFNHRSLLDTLCFARLRKMFGESVFCIMCGGAPLPPDISKFVRAAFGLLMEGYGATETMGVISITLLGEYRTGTAGSVAYGVQVKLVDVPDLGLVALRDQRGEVCVKGKRCTKGYYKNPEETAKLYDNEGWLHTGDIGEWTPEGSLKIISRIKSVFKLAQGEYIAPEKIEMVYQHCRLINQIFVDGNSLKNYPVAIVVPDFTELRSSLNNTGVLQCSKLSDSAICQNDIVNKFLLLKMNAVATEKALKSFEKVQAIYLTDELFTVENGLLTPTMKLARTLARNRFRKTIDGLYT</sequence>
<feature type="domain" description="AMP-dependent synthetase/ligase" evidence="4">
    <location>
        <begin position="85"/>
        <end position="487"/>
    </location>
</feature>
<dbReference type="PROSITE" id="PS00455">
    <property type="entry name" value="AMP_BINDING"/>
    <property type="match status" value="1"/>
</dbReference>
<dbReference type="Pfam" id="PF00501">
    <property type="entry name" value="AMP-binding"/>
    <property type="match status" value="1"/>
</dbReference>
<name>C7TXQ9_SCHJA</name>
<reference evidence="5" key="2">
    <citation type="submission" date="2009-03" db="EMBL/GenBank/DDBJ databases">
        <authorList>
            <person name="Gang L."/>
        </authorList>
    </citation>
    <scope>NUCLEOTIDE SEQUENCE</scope>
    <source>
        <strain evidence="5">Anhui</strain>
    </source>
</reference>
<dbReference type="PANTHER" id="PTHR43272">
    <property type="entry name" value="LONG-CHAIN-FATTY-ACID--COA LIGASE"/>
    <property type="match status" value="1"/>
</dbReference>
<proteinExistence type="evidence at transcript level"/>
<keyword evidence="1 5" id="KW-0436">Ligase</keyword>
<dbReference type="InterPro" id="IPR042099">
    <property type="entry name" value="ANL_N_sf"/>
</dbReference>
<evidence type="ECO:0000259" key="4">
    <source>
        <dbReference type="Pfam" id="PF00501"/>
    </source>
</evidence>
<dbReference type="Gene3D" id="3.40.50.12780">
    <property type="entry name" value="N-terminal domain of ligase-like"/>
    <property type="match status" value="1"/>
</dbReference>
<dbReference type="GO" id="GO:0005783">
    <property type="term" value="C:endoplasmic reticulum"/>
    <property type="evidence" value="ECO:0007669"/>
    <property type="project" value="TreeGrafter"/>
</dbReference>
<keyword evidence="2" id="KW-0443">Lipid metabolism</keyword>
<dbReference type="AlphaFoldDB" id="C7TXQ9"/>
<keyword evidence="2" id="KW-0276">Fatty acid metabolism</keyword>
<accession>C7TXQ9</accession>
<dbReference type="SUPFAM" id="SSF56801">
    <property type="entry name" value="Acetyl-CoA synthetase-like"/>
    <property type="match status" value="1"/>
</dbReference>
<dbReference type="EC" id="6.2.1.3" evidence="3"/>
<evidence type="ECO:0000256" key="3">
    <source>
        <dbReference type="ARBA" id="ARBA00026121"/>
    </source>
</evidence>
<dbReference type="GO" id="GO:0016020">
    <property type="term" value="C:membrane"/>
    <property type="evidence" value="ECO:0007669"/>
    <property type="project" value="TreeGrafter"/>
</dbReference>
<evidence type="ECO:0000256" key="1">
    <source>
        <dbReference type="ARBA" id="ARBA00022598"/>
    </source>
</evidence>
<protein>
    <recommendedName>
        <fullName evidence="3">long-chain-fatty-acid--CoA ligase</fullName>
        <ecNumber evidence="3">6.2.1.3</ecNumber>
    </recommendedName>
</protein>
<dbReference type="GO" id="GO:0004467">
    <property type="term" value="F:long-chain fatty acid-CoA ligase activity"/>
    <property type="evidence" value="ECO:0007669"/>
    <property type="project" value="UniProtKB-EC"/>
</dbReference>
<reference evidence="5" key="1">
    <citation type="journal article" date="2009" name="Nature">
        <title>The Schistosoma japonicum genome reveals features of host-parasite interplay.</title>
        <authorList>
            <person name="Liu F."/>
            <person name="Zhou Y."/>
            <person name="Wang Z.Q."/>
            <person name="Lu G."/>
            <person name="Zheng H."/>
            <person name="Brindley P.J."/>
            <person name="McManus D.P."/>
            <person name="Blair D."/>
            <person name="Zhang Q.H."/>
            <person name="Zhong Y."/>
            <person name="Wang S."/>
            <person name="Han Z.G."/>
            <person name="Chen Z."/>
        </authorList>
    </citation>
    <scope>NUCLEOTIDE SEQUENCE</scope>
    <source>
        <strain evidence="5">Anhui</strain>
    </source>
</reference>
<evidence type="ECO:0000313" key="5">
    <source>
        <dbReference type="EMBL" id="CAX82385.1"/>
    </source>
</evidence>
<organism evidence="5">
    <name type="scientific">Schistosoma japonicum</name>
    <name type="common">Blood fluke</name>
    <dbReference type="NCBI Taxonomy" id="6182"/>
    <lineage>
        <taxon>Eukaryota</taxon>
        <taxon>Metazoa</taxon>
        <taxon>Spiralia</taxon>
        <taxon>Lophotrochozoa</taxon>
        <taxon>Platyhelminthes</taxon>
        <taxon>Trematoda</taxon>
        <taxon>Digenea</taxon>
        <taxon>Strigeidida</taxon>
        <taxon>Schistosomatoidea</taxon>
        <taxon>Schistosomatidae</taxon>
        <taxon>Schistosoma</taxon>
    </lineage>
</organism>
<dbReference type="EMBL" id="FN326661">
    <property type="protein sequence ID" value="CAX82385.1"/>
    <property type="molecule type" value="mRNA"/>
</dbReference>
<dbReference type="PANTHER" id="PTHR43272:SF107">
    <property type="entry name" value="LONG-CHAIN-FATTY-ACID--COA LIGASE 5"/>
    <property type="match status" value="1"/>
</dbReference>
<evidence type="ECO:0000256" key="2">
    <source>
        <dbReference type="ARBA" id="ARBA00022832"/>
    </source>
</evidence>